<dbReference type="PROSITE" id="PS50878">
    <property type="entry name" value="RT_POL"/>
    <property type="match status" value="1"/>
</dbReference>
<reference evidence="2" key="1">
    <citation type="submission" date="2020-11" db="EMBL/GenBank/DDBJ databases">
        <authorList>
            <person name="Whiteford S."/>
        </authorList>
    </citation>
    <scope>NUCLEOTIDE SEQUENCE</scope>
</reference>
<evidence type="ECO:0000259" key="1">
    <source>
        <dbReference type="PROSITE" id="PS50878"/>
    </source>
</evidence>
<sequence length="570" mass="63844">MTKLIQQLSFSSSIYGGAAVEQSPEPDMVKPTKSFDEAQVSAGGSKRSAVSASDAECFSLCLGAGPLCLNMELSKYRKALNVVHINAQSIPSHHSDMLASLDNNNIHAILVSESWLKPSLDSSVYPLPGFKLVRNDRTNKGGGGVAIYLRSHIPYTIVSRSPSEYSGKAEHLFLEVRTPKPKKRTILQRNFKRMDLQRLCEDANAIDWAQLNSIDDIDARVELFNSLLTDLFDKHAPLRPVRVKQLPAPWLTDNIKTLMSKRDHAKYCYKKQPTDEHLQKYKELRNRCNRSGFRTGHSTVTALIKVTDDIRFNMDNHQVTILTLLDFSNAFNTVNFDILLGILQSLNVSPTVTSWFESYLKGRQQCVRTDAESSAWCPVLAGVPQGGVLSPLLFSLFINVLAKQLTSLYHLYADDLQIYTSVLPENINMAINDINSNLEIISKWVKKFGLLLNPDKSQAIILGSSRLLNKTNLFIHGKLTYDGTEIHFVNAVKNLGVIMDSTLSWLPQVEAVSKKMFASFHSLKRMQFFLPHHTKITLAQSLLLPILDYADSIVLNLSGSQFAFEGILIF</sequence>
<dbReference type="SUPFAM" id="SSF56219">
    <property type="entry name" value="DNase I-like"/>
    <property type="match status" value="1"/>
</dbReference>
<keyword evidence="3" id="KW-1185">Reference proteome</keyword>
<dbReference type="AlphaFoldDB" id="A0A8S4G1F1"/>
<feature type="domain" description="Reverse transcriptase" evidence="1">
    <location>
        <begin position="227"/>
        <end position="486"/>
    </location>
</feature>
<dbReference type="InterPro" id="IPR000477">
    <property type="entry name" value="RT_dom"/>
</dbReference>
<dbReference type="InterPro" id="IPR043502">
    <property type="entry name" value="DNA/RNA_pol_sf"/>
</dbReference>
<protein>
    <submittedName>
        <fullName evidence="2">(diamondback moth) hypothetical protein</fullName>
    </submittedName>
</protein>
<dbReference type="SUPFAM" id="SSF56672">
    <property type="entry name" value="DNA/RNA polymerases"/>
    <property type="match status" value="1"/>
</dbReference>
<dbReference type="Gene3D" id="3.60.10.10">
    <property type="entry name" value="Endonuclease/exonuclease/phosphatase"/>
    <property type="match status" value="1"/>
</dbReference>
<dbReference type="PANTHER" id="PTHR33332">
    <property type="entry name" value="REVERSE TRANSCRIPTASE DOMAIN-CONTAINING PROTEIN"/>
    <property type="match status" value="1"/>
</dbReference>
<organism evidence="2 3">
    <name type="scientific">Plutella xylostella</name>
    <name type="common">Diamondback moth</name>
    <name type="synonym">Plutella maculipennis</name>
    <dbReference type="NCBI Taxonomy" id="51655"/>
    <lineage>
        <taxon>Eukaryota</taxon>
        <taxon>Metazoa</taxon>
        <taxon>Ecdysozoa</taxon>
        <taxon>Arthropoda</taxon>
        <taxon>Hexapoda</taxon>
        <taxon>Insecta</taxon>
        <taxon>Pterygota</taxon>
        <taxon>Neoptera</taxon>
        <taxon>Endopterygota</taxon>
        <taxon>Lepidoptera</taxon>
        <taxon>Glossata</taxon>
        <taxon>Ditrysia</taxon>
        <taxon>Yponomeutoidea</taxon>
        <taxon>Plutellidae</taxon>
        <taxon>Plutella</taxon>
    </lineage>
</organism>
<accession>A0A8S4G1F1</accession>
<dbReference type="CDD" id="cd01650">
    <property type="entry name" value="RT_nLTR_like"/>
    <property type="match status" value="1"/>
</dbReference>
<dbReference type="EMBL" id="CAJHNJ030000075">
    <property type="protein sequence ID" value="CAG9134240.1"/>
    <property type="molecule type" value="Genomic_DNA"/>
</dbReference>
<dbReference type="Proteomes" id="UP000653454">
    <property type="component" value="Unassembled WGS sequence"/>
</dbReference>
<comment type="caution">
    <text evidence="2">The sequence shown here is derived from an EMBL/GenBank/DDBJ whole genome shotgun (WGS) entry which is preliminary data.</text>
</comment>
<dbReference type="GO" id="GO:0071897">
    <property type="term" value="P:DNA biosynthetic process"/>
    <property type="evidence" value="ECO:0007669"/>
    <property type="project" value="UniProtKB-ARBA"/>
</dbReference>
<dbReference type="InterPro" id="IPR036691">
    <property type="entry name" value="Endo/exonu/phosph_ase_sf"/>
</dbReference>
<evidence type="ECO:0000313" key="3">
    <source>
        <dbReference type="Proteomes" id="UP000653454"/>
    </source>
</evidence>
<dbReference type="Pfam" id="PF00078">
    <property type="entry name" value="RVT_1"/>
    <property type="match status" value="1"/>
</dbReference>
<evidence type="ECO:0000313" key="2">
    <source>
        <dbReference type="EMBL" id="CAG9134240.1"/>
    </source>
</evidence>
<gene>
    <name evidence="2" type="ORF">PLXY2_LOCUS12540</name>
</gene>
<proteinExistence type="predicted"/>
<name>A0A8S4G1F1_PLUXY</name>